<reference evidence="2 3" key="1">
    <citation type="submission" date="2015-06" db="EMBL/GenBank/DDBJ databases">
        <title>Marinobacter subterrani, a genetically tractable neutrophilic iron-oxidizing strain isolated from the Soudan Iron Mine.</title>
        <authorList>
            <person name="Bonis B.M."/>
            <person name="Gralnick J.A."/>
        </authorList>
    </citation>
    <scope>NUCLEOTIDE SEQUENCE [LARGE SCALE GENOMIC DNA]</scope>
    <source>
        <strain evidence="2 3">JG233</strain>
    </source>
</reference>
<comment type="caution">
    <text evidence="2">The sequence shown here is derived from an EMBL/GenBank/DDBJ whole genome shotgun (WGS) entry which is preliminary data.</text>
</comment>
<dbReference type="AlphaFoldDB" id="A0A0J7JD80"/>
<dbReference type="STRING" id="1658765.Msub_12033"/>
<proteinExistence type="predicted"/>
<feature type="domain" description="AbiTii" evidence="1">
    <location>
        <begin position="10"/>
        <end position="184"/>
    </location>
</feature>
<dbReference type="RefSeq" id="WP_048495882.1">
    <property type="nucleotide sequence ID" value="NZ_LFBU01000001.1"/>
</dbReference>
<dbReference type="Pfam" id="PF18864">
    <property type="entry name" value="AbiTii"/>
    <property type="match status" value="1"/>
</dbReference>
<sequence>MSTSVNHLDERTRDSAELLEEIMPTAITLAMMLRHRKMAAWLRTEFDGYQDLEAAPPYRRQLHGHIVAKSPQYGWIPAPMDDQQKEEFGYMDLPEGVKSLEKICLNCKKGSGNRVLLAKEDMAVLQKQINLTAELAINLSRDVYCRLLRIVRASIYLWTQELIAAGLAGEHNHYSPEERAKVAQLDDPETFWRRAMEEVGALPIPDVREVGFFERVFGRAG</sequence>
<dbReference type="InterPro" id="IPR041304">
    <property type="entry name" value="AbiTii"/>
</dbReference>
<gene>
    <name evidence="2" type="ORF">Msub_12033</name>
</gene>
<accession>A0A0J7JD80</accession>
<evidence type="ECO:0000313" key="2">
    <source>
        <dbReference type="EMBL" id="KMQ75824.1"/>
    </source>
</evidence>
<dbReference type="Proteomes" id="UP000036102">
    <property type="component" value="Unassembled WGS sequence"/>
</dbReference>
<evidence type="ECO:0000313" key="3">
    <source>
        <dbReference type="Proteomes" id="UP000036102"/>
    </source>
</evidence>
<evidence type="ECO:0000259" key="1">
    <source>
        <dbReference type="Pfam" id="PF18864"/>
    </source>
</evidence>
<organism evidence="2 3">
    <name type="scientific">Marinobacter subterrani</name>
    <dbReference type="NCBI Taxonomy" id="1658765"/>
    <lineage>
        <taxon>Bacteria</taxon>
        <taxon>Pseudomonadati</taxon>
        <taxon>Pseudomonadota</taxon>
        <taxon>Gammaproteobacteria</taxon>
        <taxon>Pseudomonadales</taxon>
        <taxon>Marinobacteraceae</taxon>
        <taxon>Marinobacter</taxon>
    </lineage>
</organism>
<dbReference type="OrthoDB" id="6360084at2"/>
<name>A0A0J7JD80_9GAMM</name>
<dbReference type="PATRIC" id="fig|1658765.3.peg.2035"/>
<dbReference type="EMBL" id="LFBU01000001">
    <property type="protein sequence ID" value="KMQ75824.1"/>
    <property type="molecule type" value="Genomic_DNA"/>
</dbReference>
<protein>
    <recommendedName>
        <fullName evidence="1">AbiTii domain-containing protein</fullName>
    </recommendedName>
</protein>
<keyword evidence="3" id="KW-1185">Reference proteome</keyword>